<protein>
    <recommendedName>
        <fullName evidence="4">KHP30-like phage protein</fullName>
    </recommendedName>
</protein>
<dbReference type="AlphaFoldDB" id="A0A438PRT0"/>
<accession>A0A438PRT0</accession>
<sequence>MAFYFDITAPYPGGQSAPYIPRFEPLSPFNDGTTGQGAGQGAGQGMLPHIITKDQESVFYALGGRVKDLAGSLDAYSSALEKYNRMISRHNSSLHDYNANINSLEHIKKERYDSFTTAKRLKELIRQEKEKKQRFSKELRLFFDFQNKEDDKQENIFQGLFKRKEFKALDAFLTNPYAILPKGFIFEYHNPGSNNYNPLNAFNPMDGINNQFTINTLNQVNNNSFQRRLAGGADFNYFAPLNFAKVLSVEQMVFSFKNSVKIRQAWTFFLQNKWYSNGHKLKIINAKIKTTKVLEDLQESIREKERELENERRKQNANEENIKALTGQILEKSKELQKIKEQLDQEYRIVKEFTDKKQSILNEINHSNLNENLKQGFRDILNDLNLLKIFLERT</sequence>
<name>A0A438PRT0_HELPX</name>
<gene>
    <name evidence="2" type="ORF">ECC12_05815</name>
</gene>
<evidence type="ECO:0000313" key="2">
    <source>
        <dbReference type="EMBL" id="RVY28247.1"/>
    </source>
</evidence>
<proteinExistence type="predicted"/>
<organism evidence="2 3">
    <name type="scientific">Helicobacter pylori</name>
    <name type="common">Campylobacter pylori</name>
    <dbReference type="NCBI Taxonomy" id="210"/>
    <lineage>
        <taxon>Bacteria</taxon>
        <taxon>Pseudomonadati</taxon>
        <taxon>Campylobacterota</taxon>
        <taxon>Epsilonproteobacteria</taxon>
        <taxon>Campylobacterales</taxon>
        <taxon>Helicobacteraceae</taxon>
        <taxon>Helicobacter</taxon>
    </lineage>
</organism>
<dbReference type="EMBL" id="RJEO01000014">
    <property type="protein sequence ID" value="RVY28247.1"/>
    <property type="molecule type" value="Genomic_DNA"/>
</dbReference>
<evidence type="ECO:0000313" key="3">
    <source>
        <dbReference type="Proteomes" id="UP000288766"/>
    </source>
</evidence>
<keyword evidence="1" id="KW-0175">Coiled coil</keyword>
<evidence type="ECO:0008006" key="4">
    <source>
        <dbReference type="Google" id="ProtNLM"/>
    </source>
</evidence>
<dbReference type="Proteomes" id="UP000288766">
    <property type="component" value="Unassembled WGS sequence"/>
</dbReference>
<comment type="caution">
    <text evidence="2">The sequence shown here is derived from an EMBL/GenBank/DDBJ whole genome shotgun (WGS) entry which is preliminary data.</text>
</comment>
<feature type="coiled-coil region" evidence="1">
    <location>
        <begin position="287"/>
        <end position="356"/>
    </location>
</feature>
<reference evidence="2 3" key="1">
    <citation type="submission" date="2018-10" db="EMBL/GenBank/DDBJ databases">
        <title>Genetic determinants and prediction of antibiotic resistance phenotypes in Helicobacter pylori.</title>
        <authorList>
            <person name="Wagner K."/>
        </authorList>
    </citation>
    <scope>NUCLEOTIDE SEQUENCE [LARGE SCALE GENOMIC DNA]</scope>
    <source>
        <strain evidence="2 3">ZH15</strain>
    </source>
</reference>
<evidence type="ECO:0000256" key="1">
    <source>
        <dbReference type="SAM" id="Coils"/>
    </source>
</evidence>
<dbReference type="RefSeq" id="WP_127923701.1">
    <property type="nucleotide sequence ID" value="NZ_RJEO01000014.1"/>
</dbReference>